<evidence type="ECO:0000256" key="1">
    <source>
        <dbReference type="ARBA" id="ARBA00004651"/>
    </source>
</evidence>
<evidence type="ECO:0000259" key="8">
    <source>
        <dbReference type="PROSITE" id="PS50156"/>
    </source>
</evidence>
<dbReference type="PROSITE" id="PS50156">
    <property type="entry name" value="SSD"/>
    <property type="match status" value="1"/>
</dbReference>
<evidence type="ECO:0000313" key="10">
    <source>
        <dbReference type="Proteomes" id="UP000291483"/>
    </source>
</evidence>
<dbReference type="AlphaFoldDB" id="A0A4V2GAJ1"/>
<organism evidence="9 10">
    <name type="scientific">Microterricola gilva</name>
    <dbReference type="NCBI Taxonomy" id="393267"/>
    <lineage>
        <taxon>Bacteria</taxon>
        <taxon>Bacillati</taxon>
        <taxon>Actinomycetota</taxon>
        <taxon>Actinomycetes</taxon>
        <taxon>Micrococcales</taxon>
        <taxon>Microbacteriaceae</taxon>
        <taxon>Microterricola</taxon>
    </lineage>
</organism>
<feature type="transmembrane region" description="Helical" evidence="7">
    <location>
        <begin position="181"/>
        <end position="205"/>
    </location>
</feature>
<feature type="transmembrane region" description="Helical" evidence="7">
    <location>
        <begin position="561"/>
        <end position="578"/>
    </location>
</feature>
<comment type="similarity">
    <text evidence="2">Belongs to the resistance-nodulation-cell division (RND) (TC 2.A.6) family. MmpL subfamily.</text>
</comment>
<feature type="transmembrane region" description="Helical" evidence="7">
    <location>
        <begin position="288"/>
        <end position="308"/>
    </location>
</feature>
<keyword evidence="3" id="KW-1003">Cell membrane</keyword>
<evidence type="ECO:0000256" key="5">
    <source>
        <dbReference type="ARBA" id="ARBA00022989"/>
    </source>
</evidence>
<gene>
    <name evidence="9" type="ORF">EV379_0701</name>
</gene>
<comment type="caution">
    <text evidence="9">The sequence shown here is derived from an EMBL/GenBank/DDBJ whole genome shotgun (WGS) entry which is preliminary data.</text>
</comment>
<dbReference type="InterPro" id="IPR004869">
    <property type="entry name" value="MMPL_dom"/>
</dbReference>
<accession>A0A4V2GAJ1</accession>
<dbReference type="OrthoDB" id="2365435at2"/>
<sequence length="747" mass="77985">MKTAVSDAPPVQPHPTSRVPRWLRVLIPAALILVWFALFGLGGASFGAISDVSTNDQAQFLPASSEATKVQELQADFRGDEAIPAIVIVQRDGGLSEADTAAITELATQFQQTDGVLADGVSPAIPSEDGEAAELFVQIDTGAEVADVVAELRAQLNEAETAGLTGYLAGPAGFTADLSGAFAGIDGLLLIVALSAVFLILVIVYRSPLLPLIMLGSSLTALCAAVFTVVQLARADILLINGQTQGILFILVIGAATDYSLLYIARYREALHVHESKWTATWAALRGSWEPILASGGTVIAGLLILLFSDLNSNKILGPVAAIGIVFALLASLTLLPALMFWAGRTAFWPRRPQLGQTGPSELGIEAKGVWPRLARLIRRRPRVIWIGSTLLLVVMALGMTQLKADGVSSSEFVLGESQSRDGQALLAEHFPGGSGTPAVVIAPEDSLQETADVLLATDGVDSVSVLSADSPSGALPVTSDGVQALGAPGSAPGEPTVVDGRVLLQATLVHAGDSLEAEALVRELRAELAGVGTTADPVLVGGTTAVALDTNTAAIHDRNLVIPLVLVVIMLILMLLLRAVVAPLLLIGSVVLSFAAALGVSALVFNGVFGFPGADPVVPLFGFVFLVALGVDYNIFLMTRVREETAVHGAREGILRGLIVTGGVITSAGLVLAATFAALGVLPILFLVQLAFIVAFGVLLDTFLVRSLLIPALAYDMGRVIWWPSALARMPETPRFDAADRSPTER</sequence>
<feature type="transmembrane region" description="Helical" evidence="7">
    <location>
        <begin position="212"/>
        <end position="233"/>
    </location>
</feature>
<dbReference type="GO" id="GO:0005886">
    <property type="term" value="C:plasma membrane"/>
    <property type="evidence" value="ECO:0007669"/>
    <property type="project" value="UniProtKB-SubCell"/>
</dbReference>
<name>A0A4V2GAJ1_9MICO</name>
<proteinExistence type="inferred from homology"/>
<feature type="transmembrane region" description="Helical" evidence="7">
    <location>
        <begin position="245"/>
        <end position="267"/>
    </location>
</feature>
<evidence type="ECO:0000256" key="2">
    <source>
        <dbReference type="ARBA" id="ARBA00010157"/>
    </source>
</evidence>
<comment type="subcellular location">
    <subcellularLocation>
        <location evidence="1">Cell membrane</location>
        <topology evidence="1">Multi-pass membrane protein</topology>
    </subcellularLocation>
</comment>
<dbReference type="InterPro" id="IPR000731">
    <property type="entry name" value="SSD"/>
</dbReference>
<evidence type="ECO:0000256" key="7">
    <source>
        <dbReference type="SAM" id="Phobius"/>
    </source>
</evidence>
<feature type="transmembrane region" description="Helical" evidence="7">
    <location>
        <begin position="585"/>
        <end position="606"/>
    </location>
</feature>
<feature type="transmembrane region" description="Helical" evidence="7">
    <location>
        <begin position="685"/>
        <end position="710"/>
    </location>
</feature>
<dbReference type="SUPFAM" id="SSF82866">
    <property type="entry name" value="Multidrug efflux transporter AcrB transmembrane domain"/>
    <property type="match status" value="2"/>
</dbReference>
<feature type="domain" description="SSD" evidence="8">
    <location>
        <begin position="590"/>
        <end position="716"/>
    </location>
</feature>
<protein>
    <submittedName>
        <fullName evidence="9">RND superfamily putative drug exporter</fullName>
    </submittedName>
</protein>
<keyword evidence="6 7" id="KW-0472">Membrane</keyword>
<feature type="transmembrane region" description="Helical" evidence="7">
    <location>
        <begin position="659"/>
        <end position="679"/>
    </location>
</feature>
<evidence type="ECO:0000256" key="6">
    <source>
        <dbReference type="ARBA" id="ARBA00023136"/>
    </source>
</evidence>
<feature type="transmembrane region" description="Helical" evidence="7">
    <location>
        <begin position="384"/>
        <end position="403"/>
    </location>
</feature>
<evidence type="ECO:0000256" key="4">
    <source>
        <dbReference type="ARBA" id="ARBA00022692"/>
    </source>
</evidence>
<dbReference type="EMBL" id="SHLC01000001">
    <property type="protein sequence ID" value="RZU64406.1"/>
    <property type="molecule type" value="Genomic_DNA"/>
</dbReference>
<keyword evidence="4 7" id="KW-0812">Transmembrane</keyword>
<feature type="transmembrane region" description="Helical" evidence="7">
    <location>
        <begin position="25"/>
        <end position="49"/>
    </location>
</feature>
<dbReference type="Proteomes" id="UP000291483">
    <property type="component" value="Unassembled WGS sequence"/>
</dbReference>
<keyword evidence="10" id="KW-1185">Reference proteome</keyword>
<reference evidence="9 10" key="1">
    <citation type="submission" date="2019-02" db="EMBL/GenBank/DDBJ databases">
        <title>Sequencing the genomes of 1000 actinobacteria strains.</title>
        <authorList>
            <person name="Klenk H.-P."/>
        </authorList>
    </citation>
    <scope>NUCLEOTIDE SEQUENCE [LARGE SCALE GENOMIC DNA]</scope>
    <source>
        <strain evidence="9 10">DSM 18319</strain>
    </source>
</reference>
<feature type="transmembrane region" description="Helical" evidence="7">
    <location>
        <begin position="320"/>
        <end position="343"/>
    </location>
</feature>
<keyword evidence="5 7" id="KW-1133">Transmembrane helix</keyword>
<dbReference type="PANTHER" id="PTHR33406">
    <property type="entry name" value="MEMBRANE PROTEIN MJ1562-RELATED"/>
    <property type="match status" value="1"/>
</dbReference>
<dbReference type="InterPro" id="IPR050545">
    <property type="entry name" value="Mycobact_MmpL"/>
</dbReference>
<dbReference type="RefSeq" id="WP_130504912.1">
    <property type="nucleotide sequence ID" value="NZ_SHLC01000001.1"/>
</dbReference>
<feature type="transmembrane region" description="Helical" evidence="7">
    <location>
        <begin position="618"/>
        <end position="638"/>
    </location>
</feature>
<dbReference type="Pfam" id="PF03176">
    <property type="entry name" value="MMPL"/>
    <property type="match status" value="2"/>
</dbReference>
<dbReference type="Gene3D" id="1.20.1640.10">
    <property type="entry name" value="Multidrug efflux transporter AcrB transmembrane domain"/>
    <property type="match status" value="2"/>
</dbReference>
<evidence type="ECO:0000256" key="3">
    <source>
        <dbReference type="ARBA" id="ARBA00022475"/>
    </source>
</evidence>
<evidence type="ECO:0000313" key="9">
    <source>
        <dbReference type="EMBL" id="RZU64406.1"/>
    </source>
</evidence>
<dbReference type="PANTHER" id="PTHR33406:SF6">
    <property type="entry name" value="MEMBRANE PROTEIN YDGH-RELATED"/>
    <property type="match status" value="1"/>
</dbReference>